<dbReference type="PRINTS" id="PR00771">
    <property type="entry name" value="ENTEROTOXINA"/>
</dbReference>
<dbReference type="AlphaFoldDB" id="A0A8K0X214"/>
<dbReference type="GO" id="GO:0090729">
    <property type="term" value="F:toxin activity"/>
    <property type="evidence" value="ECO:0007669"/>
    <property type="project" value="UniProtKB-KW"/>
</dbReference>
<organism evidence="6 7">
    <name type="scientific">Plectosphaerella cucumerina</name>
    <dbReference type="NCBI Taxonomy" id="40658"/>
    <lineage>
        <taxon>Eukaryota</taxon>
        <taxon>Fungi</taxon>
        <taxon>Dikarya</taxon>
        <taxon>Ascomycota</taxon>
        <taxon>Pezizomycotina</taxon>
        <taxon>Sordariomycetes</taxon>
        <taxon>Hypocreomycetidae</taxon>
        <taxon>Glomerellales</taxon>
        <taxon>Plectosphaerellaceae</taxon>
        <taxon>Plectosphaerella</taxon>
    </lineage>
</organism>
<reference evidence="6" key="1">
    <citation type="journal article" date="2021" name="Nat. Commun.">
        <title>Genetic determinants of endophytism in the Arabidopsis root mycobiome.</title>
        <authorList>
            <person name="Mesny F."/>
            <person name="Miyauchi S."/>
            <person name="Thiergart T."/>
            <person name="Pickel B."/>
            <person name="Atanasova L."/>
            <person name="Karlsson M."/>
            <person name="Huettel B."/>
            <person name="Barry K.W."/>
            <person name="Haridas S."/>
            <person name="Chen C."/>
            <person name="Bauer D."/>
            <person name="Andreopoulos W."/>
            <person name="Pangilinan J."/>
            <person name="LaButti K."/>
            <person name="Riley R."/>
            <person name="Lipzen A."/>
            <person name="Clum A."/>
            <person name="Drula E."/>
            <person name="Henrissat B."/>
            <person name="Kohler A."/>
            <person name="Grigoriev I.V."/>
            <person name="Martin F.M."/>
            <person name="Hacquard S."/>
        </authorList>
    </citation>
    <scope>NUCLEOTIDE SEQUENCE</scope>
    <source>
        <strain evidence="6">MPI-CAGE-AT-0016</strain>
    </source>
</reference>
<dbReference type="InterPro" id="IPR001144">
    <property type="entry name" value="Enterotoxin_A"/>
</dbReference>
<protein>
    <submittedName>
        <fullName evidence="6">Uncharacterized protein</fullName>
    </submittedName>
</protein>
<evidence type="ECO:0000256" key="2">
    <source>
        <dbReference type="ARBA" id="ARBA00022729"/>
    </source>
</evidence>
<proteinExistence type="predicted"/>
<dbReference type="Gene3D" id="3.90.210.10">
    <property type="entry name" value="Heat-Labile Enterotoxin, subunit A"/>
    <property type="match status" value="1"/>
</dbReference>
<dbReference type="OrthoDB" id="4927890at2759"/>
<evidence type="ECO:0000313" key="7">
    <source>
        <dbReference type="Proteomes" id="UP000813385"/>
    </source>
</evidence>
<dbReference type="SUPFAM" id="SSF56399">
    <property type="entry name" value="ADP-ribosylation"/>
    <property type="match status" value="1"/>
</dbReference>
<sequence length="244" mass="26524">MVTFKSLFIAAILHVWISLCYAQGQIYYRGDGRSPAEIRAAGGFLGRGAVRLLGIVGDVSMFNHARGAANGGATSESGYVSTTTDRNIAVRFVNNNAGGNGYIYEIQGTPNFVNVQETLLDWNPYPDEVEYAALGGFGWDQVFAYQEIRNGRAGPRVTNPDFNTVFNSARATTRGEPRLAGFDAAHPAWRQLPWSAFAPGGCGGLPRSRRSLITRQAQTCDNFNQLYAESFMDENCSGRQCGGV</sequence>
<keyword evidence="1" id="KW-0800">Toxin</keyword>
<keyword evidence="7" id="KW-1185">Reference proteome</keyword>
<feature type="chain" id="PRO_5035481884" evidence="5">
    <location>
        <begin position="23"/>
        <end position="244"/>
    </location>
</feature>
<gene>
    <name evidence="6" type="ORF">B0T11DRAFT_330950</name>
</gene>
<comment type="caution">
    <text evidence="6">The sequence shown here is derived from an EMBL/GenBank/DDBJ whole genome shotgun (WGS) entry which is preliminary data.</text>
</comment>
<keyword evidence="4" id="KW-1015">Disulfide bond</keyword>
<evidence type="ECO:0000256" key="1">
    <source>
        <dbReference type="ARBA" id="ARBA00022656"/>
    </source>
</evidence>
<evidence type="ECO:0000256" key="4">
    <source>
        <dbReference type="ARBA" id="ARBA00023157"/>
    </source>
</evidence>
<accession>A0A8K0X214</accession>
<evidence type="ECO:0000256" key="3">
    <source>
        <dbReference type="ARBA" id="ARBA00023026"/>
    </source>
</evidence>
<dbReference type="Pfam" id="PF01375">
    <property type="entry name" value="Enterotoxin_a"/>
    <property type="match status" value="1"/>
</dbReference>
<evidence type="ECO:0000313" key="6">
    <source>
        <dbReference type="EMBL" id="KAH7359254.1"/>
    </source>
</evidence>
<dbReference type="Proteomes" id="UP000813385">
    <property type="component" value="Unassembled WGS sequence"/>
</dbReference>
<name>A0A8K0X214_9PEZI</name>
<feature type="signal peptide" evidence="5">
    <location>
        <begin position="1"/>
        <end position="22"/>
    </location>
</feature>
<keyword evidence="3" id="KW-0843">Virulence</keyword>
<keyword evidence="2 5" id="KW-0732">Signal</keyword>
<evidence type="ECO:0000256" key="5">
    <source>
        <dbReference type="SAM" id="SignalP"/>
    </source>
</evidence>
<dbReference type="EMBL" id="JAGPXD010000004">
    <property type="protein sequence ID" value="KAH7359254.1"/>
    <property type="molecule type" value="Genomic_DNA"/>
</dbReference>